<name>A0A4S2KCA2_9HYME</name>
<protein>
    <submittedName>
        <fullName evidence="7">Neurofibromin</fullName>
    </submittedName>
</protein>
<dbReference type="SUPFAM" id="SSF48371">
    <property type="entry name" value="ARM repeat"/>
    <property type="match status" value="2"/>
</dbReference>
<dbReference type="InterPro" id="IPR011993">
    <property type="entry name" value="PH-like_dom_sf"/>
</dbReference>
<evidence type="ECO:0000256" key="2">
    <source>
        <dbReference type="ARBA" id="ARBA00022553"/>
    </source>
</evidence>
<reference evidence="7 8" key="1">
    <citation type="journal article" date="2019" name="Philos. Trans. R. Soc. Lond., B, Biol. Sci.">
        <title>Ant behaviour and brain gene expression of defending hosts depend on the ecological success of the intruding social parasite.</title>
        <authorList>
            <person name="Kaur R."/>
            <person name="Stoldt M."/>
            <person name="Jongepier E."/>
            <person name="Feldmeyer B."/>
            <person name="Menzel F."/>
            <person name="Bornberg-Bauer E."/>
            <person name="Foitzik S."/>
        </authorList>
    </citation>
    <scope>NUCLEOTIDE SEQUENCE [LARGE SCALE GENOMIC DNA]</scope>
    <source>
        <tissue evidence="7">Whole body</tissue>
    </source>
</reference>
<feature type="domain" description="CRAL-TRIO" evidence="6">
    <location>
        <begin position="1576"/>
        <end position="1734"/>
    </location>
</feature>
<dbReference type="Gene3D" id="2.30.29.30">
    <property type="entry name" value="Pleckstrin-homology domain (PH domain)/Phosphotyrosine-binding domain (PTB)"/>
    <property type="match status" value="1"/>
</dbReference>
<dbReference type="SMART" id="SM00516">
    <property type="entry name" value="SEC14"/>
    <property type="match status" value="1"/>
</dbReference>
<dbReference type="InterPro" id="IPR008936">
    <property type="entry name" value="Rho_GTPase_activation_prot"/>
</dbReference>
<keyword evidence="8" id="KW-1185">Reference proteome</keyword>
<organism evidence="7 8">
    <name type="scientific">Temnothorax longispinosus</name>
    <dbReference type="NCBI Taxonomy" id="300112"/>
    <lineage>
        <taxon>Eukaryota</taxon>
        <taxon>Metazoa</taxon>
        <taxon>Ecdysozoa</taxon>
        <taxon>Arthropoda</taxon>
        <taxon>Hexapoda</taxon>
        <taxon>Insecta</taxon>
        <taxon>Pterygota</taxon>
        <taxon>Neoptera</taxon>
        <taxon>Endopterygota</taxon>
        <taxon>Hymenoptera</taxon>
        <taxon>Apocrita</taxon>
        <taxon>Aculeata</taxon>
        <taxon>Formicoidea</taxon>
        <taxon>Formicidae</taxon>
        <taxon>Myrmicinae</taxon>
        <taxon>Temnothorax</taxon>
    </lineage>
</organism>
<dbReference type="CDD" id="cd00170">
    <property type="entry name" value="SEC14"/>
    <property type="match status" value="1"/>
</dbReference>
<dbReference type="Pfam" id="PF21877">
    <property type="entry name" value="PH_NF1"/>
    <property type="match status" value="1"/>
</dbReference>
<dbReference type="PROSITE" id="PS50018">
    <property type="entry name" value="RAS_GTPASE_ACTIV_2"/>
    <property type="match status" value="1"/>
</dbReference>
<dbReference type="InterPro" id="IPR001936">
    <property type="entry name" value="RasGAP_dom"/>
</dbReference>
<keyword evidence="4" id="KW-0812">Transmembrane</keyword>
<dbReference type="InterPro" id="IPR036865">
    <property type="entry name" value="CRAL-TRIO_dom_sf"/>
</dbReference>
<dbReference type="InterPro" id="IPR054071">
    <property type="entry name" value="PH_NF1"/>
</dbReference>
<sequence>MLNLFRIEEVCALTYLIYDIIIFVSFNVDCINMLCYYLINIYMKNNEGAYVHDIIVNKNDYYLPCRSGPESPHSRVNEKRCKKCLIEISRYRFSFVISGLTKMLQRVNELTPSTSSQRPFQPKDQDRQESIIIVLDTLEKCLANTPKDTTKFEEAMNVKLLLREICQFIGMPYDSPQTKMIRTLASKVLFALSLTFFNAVFNRISARLQELSNSGDENPDCSDIELMQYINVDVYRLTRLLNETIQKIRQLVGKKSAYLVLMNPLEKAIWNWMDTYPQEFADVQKQPNEDLSKACEELFDILDTFVVEKKSRAASVWPLQMMLLVLSPKVLEIVNTDTRPPASPRYSRKKQFIDSVKRSLRMHGSSSSRQLSEAAAITCVNLIKAATYVNNAESSNVVLTLAKQLMDDLMSLLFNPSKPFSRGQTYSAQDVDLMIDFFVSSFRINPHNNEVFKFCLNVTYPSTYQIFTQPRLPWWPERSLVYSYGTKLRNMFTDTLNKVTQNCMWNTPLRMIHNFALKPKEEMANSKNLLLVMVRLIHVDPMLMLHSYGTAGHEIQRSTLELINGLVSLVHQPTMPDIAHEAMEALLVLHHPDKVKAWNPEAPLDTFWDASSQVVFSISQKLIQHQIFNYTTILKWLREILSCRNAFLSQYKDYGNVDSHIAISKQAHIKLEVVCLMYLWSIDMEAVLVSMSCFALLCEEAEILCGSDEVAVTCLLPNYHVYLDMAQASTVLISAHGESRLCYQEYNHGRAMLQKRILFLLRKIEHCVNGIQPAWEETFRNWEATSRQLASYPKSKTEDVQVEPFCRGNVKRRAAHQNSEHEVEEQINEWANMTGFLCALGGVCLQRRSPSRPPYDVFPFNPEHKRGLTKQQDSVLGLTNSNQEAQYCPVTQFVFNLLRLLICNNEKLGNQIQKHVKELVAHEMSPAVYPILFDQIKNFVEKSFDPRGHVVVSDLNTQFIEHTIFIMKNILDSKTDQPSEYLGVTSIEGMMLAIVRYVRHLDMTLHSICIKTKLCQLVEAMMKRRDDLAFRQELKFRNKLVEYLTEWVMCTHPFSSTTANDITAYTRDLDQACMEAVGALLRGLPLQPEDSDRVELMEAKSELFSKYFMLFMNLINYCNDPSSSSSEDKDLESQQSPTLTTNKLATLRNTTIQATSNLLSANIDSGLRHSIHLGYNADLQTRVAFMEVLTKILQQGTEFDTLAETVLADRYEQLVQLVTMISDKGELPIAMALANVVTTNQMDELARVFVTLFDAKHLLSPLLWNMLYREVELTDCIQTLFRGNTLGSKIMSFCFKIYGTSYLQGLLEPLIKPLLDEPTISFEVDSARIDPNESIEQNGDNLITLTQKVFNAIVSSSDTFPPQLRSMCHCLYQVLCKRFPQSPQSNIVAVGTVIFLRFINPAIVSPQEMGIVNKPVPYEVKRGLMLMSKILQNIANHVEFSKEQHMLPFNDFLRTNFEIGRRFIIQIASDCETVDQTSHPMSFVSDANVLALHRLLWNHQEKIGDYLSSSRDHKAVGRRPFDKMATLLAYLGPPEHKPVDSHSLFSTTYMPMSRWASKDMSSTNFEEIMMKHNMHEREEFKSIQSMNIFYQAGTSKQGYPVFYYIARRFKLGETNGDLLIYHVILTLKPFHHSPYDVVVDFTHTCIDNRFRVEFLQKWFCVLPVATYENLHAVYIYNCNTWVREFTKYYDSIVAPLKGCRKLVFIDGQGKLSDVIDVEQLKLPGATLSLDEDLKVFTGALKLAHKELRVSVKIGPTTFQVMHTDRAKVLSHWVLLNDIYYASEIEDVCLLDDNSFVLTISIESVPLTIAHNDCDSIVQNIIHIRNRWVLSQPDSVSVHSKIRPKDVPGTLLNMALLNLGSPDPNLRTAAYNHLCALTATFGLKIEGQLLETSGICIPSNNTIFIKHLSETLAANDPHLTLEFLKECLQGFRASTIELKHLCLEYMTPWLSNLVRFYKPRDEGGKRQKQVTDILDDLITLTVQETEMYPSIQAKIWSTIGMLPELIDVVLDIFLQRSARYGLGSPETARSAEIMADTAVALASGNVQLVAKKLINKVCRIVDKTCMSPTSQLEQHVRWSDIAILARYLLMLSFNNCLDVGKHLPYIFHTVTLLVCSGSLTMRASTHGLVINSIHSLCTCSSPSFSEDTHRILRMSLDEFSLPKFYLLFGISKVKSAAGTAFYEHPKSSCKHANGCEKWLSSERSAHGTQDKERLYLTSLEVITDALLEIMEACMRDIPKCDWLKTWTLLAKNFAFCLNPALQPRALIVFGCISKSITDQDMRQLLKILMKALESFNDINLIEAIVMCLTRLQPLLRPESPIHRYLFWIATSVLELDEASLYASGLALLEQNLHTLDSQGTFDEKTLEYVMMTTREPLEYQFKQLDHAVGLSFKSNFHFALVGHLLKGYRHRTPTTVTRTVRVLTMLLAIVAKPSKRDKFEVTPESIPYLTALVAVSEEVRSRCHIRHSLDKSLHDSSGSSDVLDTLPSRTTDMPGASNPTSRRQKTWDLLDQSALTQAKQQKQSAQRSLSVPSAKDDKSADNAEQQRDRSTRVSLSNENNVLLDPEVLTDFSTQTLVLTMLATLVKYSTNENETRILYEYLAEATVVFPKVFPVVHNLLDAKINSVLSSCHDQAILNAVQTIIQNMIACEDTNQQHHLQHYLQSCGFRGLWRFAGPYPDSDSTQMVSNCTPESAELFVNCLRAMVEMCLMMQESNSKETVIGKSKRAGSCQSDFASKTRPPAGIVQEQSRVSTEIDASSVHVNHIMKEIYRLIFYFTEPRTRLFRVIAVTCSVSLVQCRPHHDNEPTEVEVDESYVFEERYFISISDIAILTFFLSLTFSAFRRDSAFINIENDLRYISVSSTTSIAYVRYFLHNCTYNLLTDSIMVAIRYIYSEESQWSIENQPREDRSQFFHYIEILTIRRFYCKRIYRIYRLRFIFKRSVVKHRKQLLFYLRKNLYETSFDAPYQV</sequence>
<dbReference type="FunFam" id="1.10.506.10:FF:000014">
    <property type="entry name" value="Neurofibromin 1"/>
    <property type="match status" value="1"/>
</dbReference>
<keyword evidence="2" id="KW-0597">Phosphoprotein</keyword>
<dbReference type="Proteomes" id="UP000310200">
    <property type="component" value="Unassembled WGS sequence"/>
</dbReference>
<feature type="compositionally biased region" description="Low complexity" evidence="3">
    <location>
        <begin position="2517"/>
        <end position="2529"/>
    </location>
</feature>
<keyword evidence="1" id="KW-0343">GTPase activation</keyword>
<feature type="transmembrane region" description="Helical" evidence="4">
    <location>
        <begin position="12"/>
        <end position="39"/>
    </location>
</feature>
<feature type="compositionally biased region" description="Polar residues" evidence="3">
    <location>
        <begin position="2474"/>
        <end position="2500"/>
    </location>
</feature>
<evidence type="ECO:0000259" key="5">
    <source>
        <dbReference type="PROSITE" id="PS50018"/>
    </source>
</evidence>
<dbReference type="PANTHER" id="PTHR10194:SF142">
    <property type="entry name" value="NEUROFIBROMIN"/>
    <property type="match status" value="1"/>
</dbReference>
<dbReference type="STRING" id="300112.A0A4S2KCA2"/>
<dbReference type="PANTHER" id="PTHR10194">
    <property type="entry name" value="RAS GTPASE-ACTIVATING PROTEINS"/>
    <property type="match status" value="1"/>
</dbReference>
<dbReference type="InterPro" id="IPR016024">
    <property type="entry name" value="ARM-type_fold"/>
</dbReference>
<dbReference type="Pfam" id="PF00616">
    <property type="entry name" value="RasGAP"/>
    <property type="match status" value="1"/>
</dbReference>
<gene>
    <name evidence="7" type="ORF">DBV15_04496</name>
</gene>
<dbReference type="InterPro" id="IPR039360">
    <property type="entry name" value="Ras_GTPase"/>
</dbReference>
<dbReference type="SMART" id="SM00323">
    <property type="entry name" value="RasGAP"/>
    <property type="match status" value="1"/>
</dbReference>
<dbReference type="CDD" id="cd05130">
    <property type="entry name" value="RasGAP_Neurofibromin"/>
    <property type="match status" value="1"/>
</dbReference>
<evidence type="ECO:0000313" key="8">
    <source>
        <dbReference type="Proteomes" id="UP000310200"/>
    </source>
</evidence>
<feature type="compositionally biased region" description="Basic and acidic residues" evidence="3">
    <location>
        <begin position="2533"/>
        <end position="2550"/>
    </location>
</feature>
<evidence type="ECO:0000313" key="7">
    <source>
        <dbReference type="EMBL" id="TGZ46416.1"/>
    </source>
</evidence>
<dbReference type="InterPro" id="IPR001251">
    <property type="entry name" value="CRAL-TRIO_dom"/>
</dbReference>
<comment type="caution">
    <text evidence="7">The sequence shown here is derived from an EMBL/GenBank/DDBJ whole genome shotgun (WGS) entry which is preliminary data.</text>
</comment>
<evidence type="ECO:0000256" key="4">
    <source>
        <dbReference type="SAM" id="Phobius"/>
    </source>
</evidence>
<keyword evidence="4" id="KW-0472">Membrane</keyword>
<dbReference type="EMBL" id="QBLH01002884">
    <property type="protein sequence ID" value="TGZ46416.1"/>
    <property type="molecule type" value="Genomic_DNA"/>
</dbReference>
<feature type="domain" description="Ras-GAP" evidence="5">
    <location>
        <begin position="1241"/>
        <end position="1436"/>
    </location>
</feature>
<feature type="region of interest" description="Disordered" evidence="3">
    <location>
        <begin position="2469"/>
        <end position="2503"/>
    </location>
</feature>
<evidence type="ECO:0000256" key="1">
    <source>
        <dbReference type="ARBA" id="ARBA00022468"/>
    </source>
</evidence>
<dbReference type="Gene3D" id="3.40.525.10">
    <property type="entry name" value="CRAL-TRIO lipid binding domain"/>
    <property type="match status" value="1"/>
</dbReference>
<feature type="region of interest" description="Disordered" evidence="3">
    <location>
        <begin position="2517"/>
        <end position="2552"/>
    </location>
</feature>
<dbReference type="SUPFAM" id="SSF48350">
    <property type="entry name" value="GTPase activation domain, GAP"/>
    <property type="match status" value="1"/>
</dbReference>
<dbReference type="GO" id="GO:0005096">
    <property type="term" value="F:GTPase activator activity"/>
    <property type="evidence" value="ECO:0007669"/>
    <property type="project" value="UniProtKB-KW"/>
</dbReference>
<accession>A0A4S2KCA2</accession>
<evidence type="ECO:0000256" key="3">
    <source>
        <dbReference type="SAM" id="MobiDB-lite"/>
    </source>
</evidence>
<dbReference type="PROSITE" id="PS50191">
    <property type="entry name" value="CRAL_TRIO"/>
    <property type="match status" value="1"/>
</dbReference>
<evidence type="ECO:0000259" key="6">
    <source>
        <dbReference type="PROSITE" id="PS50191"/>
    </source>
</evidence>
<proteinExistence type="predicted"/>
<dbReference type="SUPFAM" id="SSF52087">
    <property type="entry name" value="CRAL/TRIO domain"/>
    <property type="match status" value="1"/>
</dbReference>
<dbReference type="Gene3D" id="1.10.506.10">
    <property type="entry name" value="GTPase Activation - p120gap, domain 1"/>
    <property type="match status" value="2"/>
</dbReference>
<dbReference type="Pfam" id="PF13716">
    <property type="entry name" value="CRAL_TRIO_2"/>
    <property type="match status" value="1"/>
</dbReference>
<keyword evidence="4" id="KW-1133">Transmembrane helix</keyword>